<evidence type="ECO:0000313" key="1">
    <source>
        <dbReference type="EMBL" id="MBB6345958.1"/>
    </source>
</evidence>
<accession>A0A7X0C075</accession>
<dbReference type="AlphaFoldDB" id="A0A7X0C075"/>
<sequence length="33" mass="3239">MSGAGAVQGAGPDALKIAVSRAGYAPDLPLDLR</sequence>
<evidence type="ECO:0000313" key="2">
    <source>
        <dbReference type="Proteomes" id="UP000583800"/>
    </source>
</evidence>
<proteinExistence type="predicted"/>
<organism evidence="1 2">
    <name type="scientific">Nonomuraea muscovyensis</name>
    <dbReference type="NCBI Taxonomy" id="1124761"/>
    <lineage>
        <taxon>Bacteria</taxon>
        <taxon>Bacillati</taxon>
        <taxon>Actinomycetota</taxon>
        <taxon>Actinomycetes</taxon>
        <taxon>Streptosporangiales</taxon>
        <taxon>Streptosporangiaceae</taxon>
        <taxon>Nonomuraea</taxon>
    </lineage>
</organism>
<gene>
    <name evidence="1" type="ORF">FHU36_002467</name>
</gene>
<protein>
    <submittedName>
        <fullName evidence="1">Uncharacterized protein</fullName>
    </submittedName>
</protein>
<dbReference type="EMBL" id="JACHJB010000001">
    <property type="protein sequence ID" value="MBB6345958.1"/>
    <property type="molecule type" value="Genomic_DNA"/>
</dbReference>
<reference evidence="1 2" key="1">
    <citation type="submission" date="2020-08" db="EMBL/GenBank/DDBJ databases">
        <title>Sequencing the genomes of 1000 actinobacteria strains.</title>
        <authorList>
            <person name="Klenk H.-P."/>
        </authorList>
    </citation>
    <scope>NUCLEOTIDE SEQUENCE [LARGE SCALE GENOMIC DNA]</scope>
    <source>
        <strain evidence="1 2">DSM 45913</strain>
    </source>
</reference>
<dbReference type="Proteomes" id="UP000583800">
    <property type="component" value="Unassembled WGS sequence"/>
</dbReference>
<name>A0A7X0C075_9ACTN</name>
<comment type="caution">
    <text evidence="1">The sequence shown here is derived from an EMBL/GenBank/DDBJ whole genome shotgun (WGS) entry which is preliminary data.</text>
</comment>
<keyword evidence="2" id="KW-1185">Reference proteome</keyword>